<reference evidence="1 2" key="1">
    <citation type="journal article" date="2019" name="Sci. Rep.">
        <title>Orb-weaving spider Araneus ventricosus genome elucidates the spidroin gene catalogue.</title>
        <authorList>
            <person name="Kono N."/>
            <person name="Nakamura H."/>
            <person name="Ohtoshi R."/>
            <person name="Moran D.A.P."/>
            <person name="Shinohara A."/>
            <person name="Yoshida Y."/>
            <person name="Fujiwara M."/>
            <person name="Mori M."/>
            <person name="Tomita M."/>
            <person name="Arakawa K."/>
        </authorList>
    </citation>
    <scope>NUCLEOTIDE SEQUENCE [LARGE SCALE GENOMIC DNA]</scope>
</reference>
<dbReference type="GO" id="GO:0003676">
    <property type="term" value="F:nucleic acid binding"/>
    <property type="evidence" value="ECO:0007669"/>
    <property type="project" value="InterPro"/>
</dbReference>
<organism evidence="1 2">
    <name type="scientific">Araneus ventricosus</name>
    <name type="common">Orbweaver spider</name>
    <name type="synonym">Epeira ventricosa</name>
    <dbReference type="NCBI Taxonomy" id="182803"/>
    <lineage>
        <taxon>Eukaryota</taxon>
        <taxon>Metazoa</taxon>
        <taxon>Ecdysozoa</taxon>
        <taxon>Arthropoda</taxon>
        <taxon>Chelicerata</taxon>
        <taxon>Arachnida</taxon>
        <taxon>Araneae</taxon>
        <taxon>Araneomorphae</taxon>
        <taxon>Entelegynae</taxon>
        <taxon>Araneoidea</taxon>
        <taxon>Araneidae</taxon>
        <taxon>Araneus</taxon>
    </lineage>
</organism>
<dbReference type="Gene3D" id="3.30.420.10">
    <property type="entry name" value="Ribonuclease H-like superfamily/Ribonuclease H"/>
    <property type="match status" value="1"/>
</dbReference>
<dbReference type="SUPFAM" id="SSF53098">
    <property type="entry name" value="Ribonuclease H-like"/>
    <property type="match status" value="1"/>
</dbReference>
<dbReference type="OrthoDB" id="4917326at2759"/>
<accession>A0A4Y2TMP8</accession>
<dbReference type="EMBL" id="BGPR01029119">
    <property type="protein sequence ID" value="GBO00697.1"/>
    <property type="molecule type" value="Genomic_DNA"/>
</dbReference>
<dbReference type="AlphaFoldDB" id="A0A4Y2TMP8"/>
<keyword evidence="2" id="KW-1185">Reference proteome</keyword>
<dbReference type="InterPro" id="IPR012337">
    <property type="entry name" value="RNaseH-like_sf"/>
</dbReference>
<comment type="caution">
    <text evidence="1">The sequence shown here is derived from an EMBL/GenBank/DDBJ whole genome shotgun (WGS) entry which is preliminary data.</text>
</comment>
<sequence length="219" mass="24850">MGLETIMSESNFGDLWILTDSRISIQYCDVVRPRVQVATLAGPILAAVLDSSQYLRNWTYIGDKTSLSILQKLKLISLQRDVHFQWTPSHIDIHGNELADNLAKEGSSHPIPSSSEITFPELFSRGKVQNKEEWLEPPSHHCYRGRKPGLALSLPCDRQSITCFSRLASGHLKCLTYSEGNKIYPLRPKCQQHQASPKHILDCLRLDWEEIYSSPLLSH</sequence>
<dbReference type="InterPro" id="IPR036397">
    <property type="entry name" value="RNaseH_sf"/>
</dbReference>
<evidence type="ECO:0000313" key="1">
    <source>
        <dbReference type="EMBL" id="GBO00697.1"/>
    </source>
</evidence>
<gene>
    <name evidence="1" type="ORF">AVEN_271573_1</name>
</gene>
<name>A0A4Y2TMP8_ARAVE</name>
<dbReference type="Proteomes" id="UP000499080">
    <property type="component" value="Unassembled WGS sequence"/>
</dbReference>
<protein>
    <submittedName>
        <fullName evidence="1">Uncharacterized protein</fullName>
    </submittedName>
</protein>
<evidence type="ECO:0000313" key="2">
    <source>
        <dbReference type="Proteomes" id="UP000499080"/>
    </source>
</evidence>
<proteinExistence type="predicted"/>